<evidence type="ECO:0000259" key="7">
    <source>
        <dbReference type="SMART" id="SM00445"/>
    </source>
</evidence>
<feature type="domain" description="Link" evidence="7">
    <location>
        <begin position="5"/>
        <end position="57"/>
    </location>
</feature>
<reference evidence="8 9" key="1">
    <citation type="submission" date="2019-03" db="EMBL/GenBank/DDBJ databases">
        <title>First draft genome of Liparis tanakae, snailfish: a comprehensive survey of snailfish specific genes.</title>
        <authorList>
            <person name="Kim W."/>
            <person name="Song I."/>
            <person name="Jeong J.-H."/>
            <person name="Kim D."/>
            <person name="Kim S."/>
            <person name="Ryu S."/>
            <person name="Song J.Y."/>
            <person name="Lee S.K."/>
        </authorList>
    </citation>
    <scope>NUCLEOTIDE SEQUENCE [LARGE SCALE GENOMIC DNA]</scope>
    <source>
        <tissue evidence="8">Muscle</tissue>
    </source>
</reference>
<evidence type="ECO:0000256" key="2">
    <source>
        <dbReference type="ARBA" id="ARBA00023136"/>
    </source>
</evidence>
<feature type="region of interest" description="Disordered" evidence="5">
    <location>
        <begin position="91"/>
        <end position="113"/>
    </location>
</feature>
<dbReference type="Proteomes" id="UP000314294">
    <property type="component" value="Unassembled WGS sequence"/>
</dbReference>
<dbReference type="GO" id="GO:0005540">
    <property type="term" value="F:hyaluronic acid binding"/>
    <property type="evidence" value="ECO:0007669"/>
    <property type="project" value="InterPro"/>
</dbReference>
<dbReference type="OrthoDB" id="6369184at2759"/>
<dbReference type="AlphaFoldDB" id="A0A4Z2DZ68"/>
<keyword evidence="3" id="KW-1015">Disulfide bond</keyword>
<keyword evidence="4" id="KW-0325">Glycoprotein</keyword>
<evidence type="ECO:0000256" key="3">
    <source>
        <dbReference type="ARBA" id="ARBA00023157"/>
    </source>
</evidence>
<keyword evidence="9" id="KW-1185">Reference proteome</keyword>
<feature type="region of interest" description="Disordered" evidence="5">
    <location>
        <begin position="140"/>
        <end position="159"/>
    </location>
</feature>
<dbReference type="InterPro" id="IPR016187">
    <property type="entry name" value="CTDL_fold"/>
</dbReference>
<comment type="caution">
    <text evidence="8">The sequence shown here is derived from an EMBL/GenBank/DDBJ whole genome shotgun (WGS) entry which is preliminary data.</text>
</comment>
<dbReference type="EMBL" id="SRLO01026185">
    <property type="protein sequence ID" value="TNN21727.1"/>
    <property type="molecule type" value="Genomic_DNA"/>
</dbReference>
<protein>
    <submittedName>
        <fullName evidence="8">Tumor necrosis factor-inducible gene 6 protein</fullName>
    </submittedName>
</protein>
<evidence type="ECO:0000256" key="1">
    <source>
        <dbReference type="ARBA" id="ARBA00004370"/>
    </source>
</evidence>
<comment type="subcellular location">
    <subcellularLocation>
        <location evidence="1">Membrane</location>
    </subcellularLocation>
</comment>
<dbReference type="SMART" id="SM00445">
    <property type="entry name" value="LINK"/>
    <property type="match status" value="1"/>
</dbReference>
<dbReference type="InterPro" id="IPR000538">
    <property type="entry name" value="Link_dom"/>
</dbReference>
<organism evidence="8 9">
    <name type="scientific">Liparis tanakae</name>
    <name type="common">Tanaka's snailfish</name>
    <dbReference type="NCBI Taxonomy" id="230148"/>
    <lineage>
        <taxon>Eukaryota</taxon>
        <taxon>Metazoa</taxon>
        <taxon>Chordata</taxon>
        <taxon>Craniata</taxon>
        <taxon>Vertebrata</taxon>
        <taxon>Euteleostomi</taxon>
        <taxon>Actinopterygii</taxon>
        <taxon>Neopterygii</taxon>
        <taxon>Teleostei</taxon>
        <taxon>Neoteleostei</taxon>
        <taxon>Acanthomorphata</taxon>
        <taxon>Eupercaria</taxon>
        <taxon>Perciformes</taxon>
        <taxon>Cottioidei</taxon>
        <taxon>Cottales</taxon>
        <taxon>Liparidae</taxon>
        <taxon>Liparis</taxon>
    </lineage>
</organism>
<sequence length="159" mass="17822">MLLLRVLLLWSRQLGMHLCVAGWMEGGKVGCGDNHVGLVLYKEPVDQSSKYDAYCYRLRGTEAAPRQPFVLLVCCCLFCWSLTASQRLTEPHRANRASQSLTEPHRASQSLTELHRASQSLTELTEPHSLTASQSLTELHRASQSLTEPHRASQRVLPL</sequence>
<keyword evidence="2" id="KW-0472">Membrane</keyword>
<evidence type="ECO:0000256" key="5">
    <source>
        <dbReference type="SAM" id="MobiDB-lite"/>
    </source>
</evidence>
<feature type="chain" id="PRO_5021421724" evidence="6">
    <location>
        <begin position="16"/>
        <end position="159"/>
    </location>
</feature>
<keyword evidence="6" id="KW-0732">Signal</keyword>
<evidence type="ECO:0000313" key="8">
    <source>
        <dbReference type="EMBL" id="TNN21727.1"/>
    </source>
</evidence>
<proteinExistence type="predicted"/>
<feature type="signal peptide" evidence="6">
    <location>
        <begin position="1"/>
        <end position="15"/>
    </location>
</feature>
<dbReference type="PANTHER" id="PTHR24038:SF8">
    <property type="entry name" value="STABILIN-1"/>
    <property type="match status" value="1"/>
</dbReference>
<name>A0A4Z2DZ68_9TELE</name>
<gene>
    <name evidence="8" type="primary">TNFAIP6_0</name>
    <name evidence="8" type="ORF">EYF80_068161</name>
</gene>
<dbReference type="GO" id="GO:0016020">
    <property type="term" value="C:membrane"/>
    <property type="evidence" value="ECO:0007669"/>
    <property type="project" value="UniProtKB-SubCell"/>
</dbReference>
<evidence type="ECO:0000256" key="6">
    <source>
        <dbReference type="SAM" id="SignalP"/>
    </source>
</evidence>
<accession>A0A4Z2DZ68</accession>
<dbReference type="PANTHER" id="PTHR24038">
    <property type="entry name" value="STABILIN"/>
    <property type="match status" value="1"/>
</dbReference>
<evidence type="ECO:0000256" key="4">
    <source>
        <dbReference type="ARBA" id="ARBA00023180"/>
    </source>
</evidence>
<evidence type="ECO:0000313" key="9">
    <source>
        <dbReference type="Proteomes" id="UP000314294"/>
    </source>
</evidence>
<dbReference type="SUPFAM" id="SSF56436">
    <property type="entry name" value="C-type lectin-like"/>
    <property type="match status" value="1"/>
</dbReference>
<dbReference type="GO" id="GO:0007155">
    <property type="term" value="P:cell adhesion"/>
    <property type="evidence" value="ECO:0007669"/>
    <property type="project" value="InterPro"/>
</dbReference>
<feature type="compositionally biased region" description="Polar residues" evidence="5">
    <location>
        <begin position="96"/>
        <end position="113"/>
    </location>
</feature>